<keyword evidence="5" id="KW-0804">Transcription</keyword>
<keyword evidence="6" id="KW-0539">Nucleus</keyword>
<comment type="caution">
    <text evidence="9">The sequence shown here is derived from an EMBL/GenBank/DDBJ whole genome shotgun (WGS) entry which is preliminary data.</text>
</comment>
<dbReference type="GO" id="GO:0003677">
    <property type="term" value="F:DNA binding"/>
    <property type="evidence" value="ECO:0007669"/>
    <property type="project" value="UniProtKB-KW"/>
</dbReference>
<reference evidence="9" key="1">
    <citation type="submission" date="2024-01" db="EMBL/GenBank/DDBJ databases">
        <authorList>
            <person name="Webb A."/>
        </authorList>
    </citation>
    <scope>NUCLEOTIDE SEQUENCE</scope>
    <source>
        <strain evidence="9">Pm1</strain>
    </source>
</reference>
<evidence type="ECO:0000259" key="8">
    <source>
        <dbReference type="PROSITE" id="PS51519"/>
    </source>
</evidence>
<dbReference type="PANTHER" id="PTHR46373">
    <property type="entry name" value="PROTEIN RKD4"/>
    <property type="match status" value="1"/>
</dbReference>
<dbReference type="GO" id="GO:0003700">
    <property type="term" value="F:DNA-binding transcription factor activity"/>
    <property type="evidence" value="ECO:0007669"/>
    <property type="project" value="InterPro"/>
</dbReference>
<accession>A0AAV1TP14</accession>
<organism evidence="9 10">
    <name type="scientific">Peronospora matthiolae</name>
    <dbReference type="NCBI Taxonomy" id="2874970"/>
    <lineage>
        <taxon>Eukaryota</taxon>
        <taxon>Sar</taxon>
        <taxon>Stramenopiles</taxon>
        <taxon>Oomycota</taxon>
        <taxon>Peronosporomycetes</taxon>
        <taxon>Peronosporales</taxon>
        <taxon>Peronosporaceae</taxon>
        <taxon>Peronospora</taxon>
    </lineage>
</organism>
<dbReference type="PANTHER" id="PTHR46373:SF2">
    <property type="entry name" value="RWP-RK DOMAIN-CONTAINING PROTEIN"/>
    <property type="match status" value="1"/>
</dbReference>
<dbReference type="InterPro" id="IPR044607">
    <property type="entry name" value="RKD-like"/>
</dbReference>
<evidence type="ECO:0000256" key="7">
    <source>
        <dbReference type="SAM" id="MobiDB-lite"/>
    </source>
</evidence>
<feature type="compositionally biased region" description="Polar residues" evidence="7">
    <location>
        <begin position="535"/>
        <end position="545"/>
    </location>
</feature>
<dbReference type="Pfam" id="PF02042">
    <property type="entry name" value="RWP-RK"/>
    <property type="match status" value="1"/>
</dbReference>
<feature type="domain" description="RWP-RK" evidence="8">
    <location>
        <begin position="264"/>
        <end position="350"/>
    </location>
</feature>
<dbReference type="PROSITE" id="PS51519">
    <property type="entry name" value="RWP_RK"/>
    <property type="match status" value="1"/>
</dbReference>
<evidence type="ECO:0000256" key="6">
    <source>
        <dbReference type="ARBA" id="ARBA00023242"/>
    </source>
</evidence>
<dbReference type="InterPro" id="IPR003035">
    <property type="entry name" value="RWP-RK_dom"/>
</dbReference>
<dbReference type="EMBL" id="CAKLBY020000072">
    <property type="protein sequence ID" value="CAK7924145.1"/>
    <property type="molecule type" value="Genomic_DNA"/>
</dbReference>
<name>A0AAV1TP14_9STRA</name>
<keyword evidence="2" id="KW-0805">Transcription regulation</keyword>
<evidence type="ECO:0000256" key="3">
    <source>
        <dbReference type="ARBA" id="ARBA00023054"/>
    </source>
</evidence>
<dbReference type="AlphaFoldDB" id="A0AAV1TP14"/>
<evidence type="ECO:0000256" key="4">
    <source>
        <dbReference type="ARBA" id="ARBA00023125"/>
    </source>
</evidence>
<evidence type="ECO:0000313" key="10">
    <source>
        <dbReference type="Proteomes" id="UP001162060"/>
    </source>
</evidence>
<feature type="compositionally biased region" description="Low complexity" evidence="7">
    <location>
        <begin position="439"/>
        <end position="450"/>
    </location>
</feature>
<sequence>MEQHRAPELVLAYMLDESQPLGAPVDVVVNPRSEGMWPAASCPLQPKLATPGDANCKEGTTPASFLSPFVPTPAGGYAGEESALEESALPDPGHDLSSLSCDSVILPASPRDLHLDARYMANTWSYEAPPNMYALWTPPPGSLHMEIMPGGTALVMHPCMHLQGHQHGQFQHPHHQQLLDQPLEPGLPLQMSPIHDSGVSSLLSVSGTPAFMTPYPVMMQQPAHGSVPNPGFSTTPTAVNLSDIMVSGDLSMFLAPNGSPTRLTKQYVRPKLHTGGAGNVKNLTLNELRPHFNKPMAVVAKELGVCITLMKKICRRNGLVRWPHRRIRSLVNRISSLQILSSTAATIERKRFLAQIAGLREELSTVIQNPNEKSHKARSEVLQQPVKTEKVLSKEIRNELLTALTTDEIVGQAGSNENGMKSHENGGIESVKVRKAQKGVKAAGKASVNKLTGRDRVRTKKRKPSFGLHAHQPPPIKIPRHDELPSISRLRSQSVPERKLRGDRRYGRGRDIYTGNSCIGARPSTTTHRNGRRGSISSILNGIPE</sequence>
<proteinExistence type="predicted"/>
<evidence type="ECO:0000256" key="5">
    <source>
        <dbReference type="ARBA" id="ARBA00023163"/>
    </source>
</evidence>
<evidence type="ECO:0000256" key="2">
    <source>
        <dbReference type="ARBA" id="ARBA00023015"/>
    </source>
</evidence>
<feature type="region of interest" description="Disordered" evidence="7">
    <location>
        <begin position="434"/>
        <end position="500"/>
    </location>
</feature>
<gene>
    <name evidence="9" type="ORF">PM001_LOCUS9295</name>
</gene>
<keyword evidence="3" id="KW-0175">Coiled coil</keyword>
<protein>
    <recommendedName>
        <fullName evidence="8">RWP-RK domain-containing protein</fullName>
    </recommendedName>
</protein>
<feature type="region of interest" description="Disordered" evidence="7">
    <location>
        <begin position="514"/>
        <end position="545"/>
    </location>
</feature>
<keyword evidence="4" id="KW-0238">DNA-binding</keyword>
<evidence type="ECO:0000256" key="1">
    <source>
        <dbReference type="ARBA" id="ARBA00004049"/>
    </source>
</evidence>
<evidence type="ECO:0000313" key="9">
    <source>
        <dbReference type="EMBL" id="CAK7924145.1"/>
    </source>
</evidence>
<comment type="function">
    <text evidence="1">Putative transcription factor.</text>
</comment>
<dbReference type="Proteomes" id="UP001162060">
    <property type="component" value="Unassembled WGS sequence"/>
</dbReference>